<sequence length="73" mass="7688">MSRRLFPYIVAGLTGVLSGHYIFKPSFEQDMAPSKEKRAAQPDNTPTTTPLTAQGGACKTDAGEPSSSANVST</sequence>
<dbReference type="EMBL" id="KV722413">
    <property type="protein sequence ID" value="OCH90071.1"/>
    <property type="molecule type" value="Genomic_DNA"/>
</dbReference>
<accession>A0A8E2DKH6</accession>
<dbReference type="OrthoDB" id="4093673at2759"/>
<evidence type="ECO:0000313" key="4">
    <source>
        <dbReference type="Proteomes" id="UP000250043"/>
    </source>
</evidence>
<gene>
    <name evidence="3" type="ORF">OBBRIDRAFT_630559</name>
</gene>
<evidence type="ECO:0000313" key="3">
    <source>
        <dbReference type="EMBL" id="OCH90071.1"/>
    </source>
</evidence>
<keyword evidence="2" id="KW-0472">Membrane</keyword>
<dbReference type="Proteomes" id="UP000250043">
    <property type="component" value="Unassembled WGS sequence"/>
</dbReference>
<dbReference type="InterPro" id="IPR057394">
    <property type="entry name" value="PIGBOS1"/>
</dbReference>
<evidence type="ECO:0000256" key="1">
    <source>
        <dbReference type="SAM" id="MobiDB-lite"/>
    </source>
</evidence>
<name>A0A8E2DKH6_9APHY</name>
<feature type="region of interest" description="Disordered" evidence="1">
    <location>
        <begin position="31"/>
        <end position="73"/>
    </location>
</feature>
<dbReference type="Pfam" id="PF23670">
    <property type="entry name" value="PIGBOS1"/>
    <property type="match status" value="1"/>
</dbReference>
<keyword evidence="4" id="KW-1185">Reference proteome</keyword>
<evidence type="ECO:0000256" key="2">
    <source>
        <dbReference type="SAM" id="Phobius"/>
    </source>
</evidence>
<organism evidence="3 4">
    <name type="scientific">Obba rivulosa</name>
    <dbReference type="NCBI Taxonomy" id="1052685"/>
    <lineage>
        <taxon>Eukaryota</taxon>
        <taxon>Fungi</taxon>
        <taxon>Dikarya</taxon>
        <taxon>Basidiomycota</taxon>
        <taxon>Agaricomycotina</taxon>
        <taxon>Agaricomycetes</taxon>
        <taxon>Polyporales</taxon>
        <taxon>Gelatoporiaceae</taxon>
        <taxon>Obba</taxon>
    </lineage>
</organism>
<feature type="compositionally biased region" description="Polar residues" evidence="1">
    <location>
        <begin position="42"/>
        <end position="52"/>
    </location>
</feature>
<feature type="transmembrane region" description="Helical" evidence="2">
    <location>
        <begin position="6"/>
        <end position="23"/>
    </location>
</feature>
<proteinExistence type="predicted"/>
<dbReference type="AlphaFoldDB" id="A0A8E2DKH6"/>
<reference evidence="3 4" key="1">
    <citation type="submission" date="2016-07" db="EMBL/GenBank/DDBJ databases">
        <title>Draft genome of the white-rot fungus Obba rivulosa 3A-2.</title>
        <authorList>
            <consortium name="DOE Joint Genome Institute"/>
            <person name="Miettinen O."/>
            <person name="Riley R."/>
            <person name="Acob R."/>
            <person name="Barry K."/>
            <person name="Cullen D."/>
            <person name="De Vries R."/>
            <person name="Hainaut M."/>
            <person name="Hatakka A."/>
            <person name="Henrissat B."/>
            <person name="Hilden K."/>
            <person name="Kuo R."/>
            <person name="Labutti K."/>
            <person name="Lipzen A."/>
            <person name="Makela M.R."/>
            <person name="Sandor L."/>
            <person name="Spatafora J.W."/>
            <person name="Grigoriev I.V."/>
            <person name="Hibbett D.S."/>
        </authorList>
    </citation>
    <scope>NUCLEOTIDE SEQUENCE [LARGE SCALE GENOMIC DNA]</scope>
    <source>
        <strain evidence="3 4">3A-2</strain>
    </source>
</reference>
<keyword evidence="2" id="KW-1133">Transmembrane helix</keyword>
<protein>
    <submittedName>
        <fullName evidence="3">Uncharacterized protein</fullName>
    </submittedName>
</protein>
<keyword evidence="2" id="KW-0812">Transmembrane</keyword>